<dbReference type="InterPro" id="IPR029056">
    <property type="entry name" value="Ribokinase-like"/>
</dbReference>
<evidence type="ECO:0000256" key="3">
    <source>
        <dbReference type="ARBA" id="ARBA00022741"/>
    </source>
</evidence>
<evidence type="ECO:0000313" key="8">
    <source>
        <dbReference type="EMBL" id="MEW9266137.1"/>
    </source>
</evidence>
<evidence type="ECO:0000256" key="4">
    <source>
        <dbReference type="ARBA" id="ARBA00022777"/>
    </source>
</evidence>
<dbReference type="InterPro" id="IPR002173">
    <property type="entry name" value="Carboh/pur_kinase_PfkB_CS"/>
</dbReference>
<dbReference type="EMBL" id="JBFNQN010000010">
    <property type="protein sequence ID" value="MEW9266137.1"/>
    <property type="molecule type" value="Genomic_DNA"/>
</dbReference>
<keyword evidence="5" id="KW-0067">ATP-binding</keyword>
<dbReference type="PROSITE" id="PS00583">
    <property type="entry name" value="PFKB_KINASES_1"/>
    <property type="match status" value="1"/>
</dbReference>
<evidence type="ECO:0000313" key="9">
    <source>
        <dbReference type="Proteomes" id="UP001555826"/>
    </source>
</evidence>
<keyword evidence="4 8" id="KW-0418">Kinase</keyword>
<dbReference type="GO" id="GO:0016301">
    <property type="term" value="F:kinase activity"/>
    <property type="evidence" value="ECO:0007669"/>
    <property type="project" value="UniProtKB-KW"/>
</dbReference>
<dbReference type="Pfam" id="PF00294">
    <property type="entry name" value="PfkB"/>
    <property type="match status" value="1"/>
</dbReference>
<evidence type="ECO:0000256" key="5">
    <source>
        <dbReference type="ARBA" id="ARBA00022840"/>
    </source>
</evidence>
<reference evidence="8 9" key="1">
    <citation type="submission" date="2024-07" db="EMBL/GenBank/DDBJ databases">
        <authorList>
            <person name="Thanompreechachai J."/>
            <person name="Duangmal K."/>
        </authorList>
    </citation>
    <scope>NUCLEOTIDE SEQUENCE [LARGE SCALE GENOMIC DNA]</scope>
    <source>
        <strain evidence="8 9">KCTC 19886</strain>
    </source>
</reference>
<comment type="caution">
    <text evidence="8">The sequence shown here is derived from an EMBL/GenBank/DDBJ whole genome shotgun (WGS) entry which is preliminary data.</text>
</comment>
<dbReference type="InterPro" id="IPR017583">
    <property type="entry name" value="Tagatose/fructose_Pkinase"/>
</dbReference>
<keyword evidence="3" id="KW-0547">Nucleotide-binding</keyword>
<name>A0ABV3P925_9ACTN</name>
<dbReference type="RefSeq" id="WP_367639262.1">
    <property type="nucleotide sequence ID" value="NZ_JBFNQN010000010.1"/>
</dbReference>
<protein>
    <submittedName>
        <fullName evidence="8">PfkB family carbohydrate kinase</fullName>
    </submittedName>
</protein>
<sequence>MTGPPVVTVLTPNPAVDLTYRVAEQRIGTTQRVLDVARRPGGKGVNVARVLQSVGARARCVLPLGGASGAWLAEALDVPATVVPLAGQTRSTVTVVDGEQHPTMFGEPGPAVTGDEWDEVTERVTREVTSAAFVVAGSLPPGTDPDLVGVWVRAAGGLAVADVSGPALLAAAAAGAVCAPNTEELLEATGTADVGAGAHALLGLGAPLVVVSRGAAGLTGHSPDGEVHVPAVDGVSGNPTGAGDAATAGLVLALVRGLPTAGALRWAAAFGAAAVLRPTAGEVDHDALARFLPDLEPPLDRSPA</sequence>
<gene>
    <name evidence="8" type="ORF">AB1207_15405</name>
</gene>
<dbReference type="Gene3D" id="3.40.1190.20">
    <property type="match status" value="1"/>
</dbReference>
<evidence type="ECO:0000256" key="2">
    <source>
        <dbReference type="ARBA" id="ARBA00022679"/>
    </source>
</evidence>
<proteinExistence type="inferred from homology"/>
<evidence type="ECO:0000259" key="7">
    <source>
        <dbReference type="Pfam" id="PF00294"/>
    </source>
</evidence>
<evidence type="ECO:0000256" key="1">
    <source>
        <dbReference type="ARBA" id="ARBA00010688"/>
    </source>
</evidence>
<feature type="domain" description="Carbohydrate kinase PfkB" evidence="7">
    <location>
        <begin position="23"/>
        <end position="282"/>
    </location>
</feature>
<accession>A0ABV3P925</accession>
<keyword evidence="9" id="KW-1185">Reference proteome</keyword>
<dbReference type="PIRSF" id="PIRSF000535">
    <property type="entry name" value="1PFK/6PFK/LacC"/>
    <property type="match status" value="1"/>
</dbReference>
<dbReference type="InterPro" id="IPR011611">
    <property type="entry name" value="PfkB_dom"/>
</dbReference>
<dbReference type="PANTHER" id="PTHR46566">
    <property type="entry name" value="1-PHOSPHOFRUCTOKINASE-RELATED"/>
    <property type="match status" value="1"/>
</dbReference>
<dbReference type="PANTHER" id="PTHR46566:SF5">
    <property type="entry name" value="1-PHOSPHOFRUCTOKINASE"/>
    <property type="match status" value="1"/>
</dbReference>
<comment type="similarity">
    <text evidence="1">Belongs to the carbohydrate kinase PfkB family.</text>
</comment>
<dbReference type="PROSITE" id="PS00584">
    <property type="entry name" value="PFKB_KINASES_2"/>
    <property type="match status" value="1"/>
</dbReference>
<dbReference type="SUPFAM" id="SSF53613">
    <property type="entry name" value="Ribokinase-like"/>
    <property type="match status" value="1"/>
</dbReference>
<evidence type="ECO:0000256" key="6">
    <source>
        <dbReference type="PIRNR" id="PIRNR000535"/>
    </source>
</evidence>
<dbReference type="Proteomes" id="UP001555826">
    <property type="component" value="Unassembled WGS sequence"/>
</dbReference>
<keyword evidence="2 6" id="KW-0808">Transferase</keyword>
<organism evidence="8 9">
    <name type="scientific">Kineococcus endophyticus</name>
    <dbReference type="NCBI Taxonomy" id="1181883"/>
    <lineage>
        <taxon>Bacteria</taxon>
        <taxon>Bacillati</taxon>
        <taxon>Actinomycetota</taxon>
        <taxon>Actinomycetes</taxon>
        <taxon>Kineosporiales</taxon>
        <taxon>Kineosporiaceae</taxon>
        <taxon>Kineococcus</taxon>
    </lineage>
</organism>